<gene>
    <name evidence="2" type="ORF">MUY34_05520</name>
</gene>
<dbReference type="EMBL" id="JALPQF010000004">
    <property type="protein sequence ID" value="MCK8480071.1"/>
    <property type="molecule type" value="Genomic_DNA"/>
</dbReference>
<dbReference type="Proteomes" id="UP001203687">
    <property type="component" value="Unassembled WGS sequence"/>
</dbReference>
<keyword evidence="1" id="KW-0472">Membrane</keyword>
<proteinExistence type="predicted"/>
<keyword evidence="3" id="KW-1185">Reference proteome</keyword>
<protein>
    <submittedName>
        <fullName evidence="2">Uncharacterized protein</fullName>
    </submittedName>
</protein>
<reference evidence="2" key="1">
    <citation type="submission" date="2022-04" db="EMBL/GenBank/DDBJ databases">
        <authorList>
            <person name="Ren T."/>
        </authorList>
    </citation>
    <scope>NUCLEOTIDE SEQUENCE</scope>
    <source>
        <strain evidence="2">F63249</strain>
    </source>
</reference>
<sequence length="115" mass="13192">MKILFYTNLIFLTSTLFAYILIDNISGLTCQFFLGIIQLLYVLISRYKANTNSLKQHLKYYKVAVVSFCVLLGILVLLSQSTLNIPHGIRITIICVLPMSIATYFVYITYLIQKQ</sequence>
<evidence type="ECO:0000313" key="3">
    <source>
        <dbReference type="Proteomes" id="UP001203687"/>
    </source>
</evidence>
<name>A0ABT0H6T9_9FLAO</name>
<organism evidence="2 3">
    <name type="scientific">Psychroserpens algicola</name>
    <dbReference type="NCBI Taxonomy" id="1719034"/>
    <lineage>
        <taxon>Bacteria</taxon>
        <taxon>Pseudomonadati</taxon>
        <taxon>Bacteroidota</taxon>
        <taxon>Flavobacteriia</taxon>
        <taxon>Flavobacteriales</taxon>
        <taxon>Flavobacteriaceae</taxon>
        <taxon>Psychroserpens</taxon>
    </lineage>
</organism>
<feature type="transmembrane region" description="Helical" evidence="1">
    <location>
        <begin position="59"/>
        <end position="79"/>
    </location>
</feature>
<keyword evidence="1" id="KW-1133">Transmembrane helix</keyword>
<keyword evidence="1" id="KW-0812">Transmembrane</keyword>
<accession>A0ABT0H6T9</accession>
<feature type="transmembrane region" description="Helical" evidence="1">
    <location>
        <begin position="28"/>
        <end position="47"/>
    </location>
</feature>
<dbReference type="RefSeq" id="WP_248412248.1">
    <property type="nucleotide sequence ID" value="NZ_JALPQF010000004.1"/>
</dbReference>
<feature type="transmembrane region" description="Helical" evidence="1">
    <location>
        <begin position="5"/>
        <end position="22"/>
    </location>
</feature>
<evidence type="ECO:0000313" key="2">
    <source>
        <dbReference type="EMBL" id="MCK8480071.1"/>
    </source>
</evidence>
<comment type="caution">
    <text evidence="2">The sequence shown here is derived from an EMBL/GenBank/DDBJ whole genome shotgun (WGS) entry which is preliminary data.</text>
</comment>
<evidence type="ECO:0000256" key="1">
    <source>
        <dbReference type="SAM" id="Phobius"/>
    </source>
</evidence>
<feature type="transmembrane region" description="Helical" evidence="1">
    <location>
        <begin position="91"/>
        <end position="112"/>
    </location>
</feature>